<dbReference type="InterPro" id="IPR018060">
    <property type="entry name" value="HTH_AraC"/>
</dbReference>
<dbReference type="STRING" id="2041.AERYTH_16735"/>
<dbReference type="PROSITE" id="PS00041">
    <property type="entry name" value="HTH_ARAC_FAMILY_1"/>
    <property type="match status" value="1"/>
</dbReference>
<dbReference type="KEGG" id="aer:AERYTH_16735"/>
<dbReference type="SUPFAM" id="SSF46689">
    <property type="entry name" value="Homeodomain-like"/>
    <property type="match status" value="2"/>
</dbReference>
<reference evidence="6 7" key="1">
    <citation type="journal article" date="1991" name="Int. J. Syst. Bacteriol.">
        <title>Description of the erythromycin-producing bacterium Arthrobacter sp. strain NRRL B-3381 as Aeromicrobium erythreum gen. nov., sp. nov.</title>
        <authorList>
            <person name="Miller E.S."/>
            <person name="Woese C.R."/>
            <person name="Brenner S."/>
        </authorList>
    </citation>
    <scope>NUCLEOTIDE SEQUENCE [LARGE SCALE GENOMIC DNA]</scope>
    <source>
        <strain evidence="6 7">AR18</strain>
    </source>
</reference>
<dbReference type="InterPro" id="IPR009057">
    <property type="entry name" value="Homeodomain-like_sf"/>
</dbReference>
<feature type="domain" description="HTH araC/xylS-type" evidence="5">
    <location>
        <begin position="158"/>
        <end position="255"/>
    </location>
</feature>
<dbReference type="InterPro" id="IPR018062">
    <property type="entry name" value="HTH_AraC-typ_CS"/>
</dbReference>
<dbReference type="InterPro" id="IPR050204">
    <property type="entry name" value="AraC_XylS_family_regulators"/>
</dbReference>
<keyword evidence="7" id="KW-1185">Reference proteome</keyword>
<sequence>MVERVRAWAPDVPLVREVFHATMTGHAYPAHTHDTWTVLLVDEGCVTYDLDRHPRTSPQRRVSLLPPHVAHDGRSARDGLGFRKRVLYLEADWLPPTMTGRAVDQPVVPRARGLVEELHAVLDGPADAWQSESLLLGLRDVVLRHDAGADASDAPSAGALRDLLDAHVTDGLSLEEAGRLLGRSPAHLARTFTQTYGIAPHRYLVGRRVDTARRLLLRGTSVAETAVEAGFWDQAHLTRHFRRTVGTTPARFASGR</sequence>
<gene>
    <name evidence="6" type="ORF">AERYTH_16735</name>
</gene>
<keyword evidence="1" id="KW-0805">Transcription regulation</keyword>
<dbReference type="OrthoDB" id="3172070at2"/>
<dbReference type="EMBL" id="CP011502">
    <property type="protein sequence ID" value="ALX06223.1"/>
    <property type="molecule type" value="Genomic_DNA"/>
</dbReference>
<name>A0A0U4C5I3_9ACTN</name>
<dbReference type="PANTHER" id="PTHR46796:SF2">
    <property type="entry name" value="TRANSCRIPTIONAL REGULATORY PROTEIN"/>
    <property type="match status" value="1"/>
</dbReference>
<dbReference type="Pfam" id="PF02311">
    <property type="entry name" value="AraC_binding"/>
    <property type="match status" value="1"/>
</dbReference>
<dbReference type="AlphaFoldDB" id="A0A0U4C5I3"/>
<evidence type="ECO:0000256" key="3">
    <source>
        <dbReference type="ARBA" id="ARBA00023159"/>
    </source>
</evidence>
<evidence type="ECO:0000256" key="4">
    <source>
        <dbReference type="ARBA" id="ARBA00023163"/>
    </source>
</evidence>
<evidence type="ECO:0000313" key="6">
    <source>
        <dbReference type="EMBL" id="ALX06223.1"/>
    </source>
</evidence>
<accession>A0A0U4C5I3</accession>
<evidence type="ECO:0000259" key="5">
    <source>
        <dbReference type="PROSITE" id="PS01124"/>
    </source>
</evidence>
<dbReference type="GO" id="GO:0043565">
    <property type="term" value="F:sequence-specific DNA binding"/>
    <property type="evidence" value="ECO:0007669"/>
    <property type="project" value="InterPro"/>
</dbReference>
<dbReference type="PROSITE" id="PS01124">
    <property type="entry name" value="HTH_ARAC_FAMILY_2"/>
    <property type="match status" value="1"/>
</dbReference>
<evidence type="ECO:0000256" key="2">
    <source>
        <dbReference type="ARBA" id="ARBA00023125"/>
    </source>
</evidence>
<dbReference type="GO" id="GO:0003700">
    <property type="term" value="F:DNA-binding transcription factor activity"/>
    <property type="evidence" value="ECO:0007669"/>
    <property type="project" value="InterPro"/>
</dbReference>
<dbReference type="Proteomes" id="UP000067689">
    <property type="component" value="Chromosome"/>
</dbReference>
<organism evidence="6 7">
    <name type="scientific">Aeromicrobium erythreum</name>
    <dbReference type="NCBI Taxonomy" id="2041"/>
    <lineage>
        <taxon>Bacteria</taxon>
        <taxon>Bacillati</taxon>
        <taxon>Actinomycetota</taxon>
        <taxon>Actinomycetes</taxon>
        <taxon>Propionibacteriales</taxon>
        <taxon>Nocardioidaceae</taxon>
        <taxon>Aeromicrobium</taxon>
    </lineage>
</organism>
<dbReference type="Gene3D" id="1.10.10.60">
    <property type="entry name" value="Homeodomain-like"/>
    <property type="match status" value="1"/>
</dbReference>
<dbReference type="PATRIC" id="fig|2041.4.peg.3499"/>
<dbReference type="RefSeq" id="WP_067860947.1">
    <property type="nucleotide sequence ID" value="NZ_CP011502.1"/>
</dbReference>
<dbReference type="InterPro" id="IPR003313">
    <property type="entry name" value="AraC-bd"/>
</dbReference>
<dbReference type="SMART" id="SM00342">
    <property type="entry name" value="HTH_ARAC"/>
    <property type="match status" value="1"/>
</dbReference>
<dbReference type="Pfam" id="PF12833">
    <property type="entry name" value="HTH_18"/>
    <property type="match status" value="1"/>
</dbReference>
<keyword evidence="3" id="KW-0010">Activator</keyword>
<dbReference type="SUPFAM" id="SSF51215">
    <property type="entry name" value="Regulatory protein AraC"/>
    <property type="match status" value="1"/>
</dbReference>
<evidence type="ECO:0000256" key="1">
    <source>
        <dbReference type="ARBA" id="ARBA00023015"/>
    </source>
</evidence>
<keyword evidence="2" id="KW-0238">DNA-binding</keyword>
<protein>
    <recommendedName>
        <fullName evidence="5">HTH araC/xylS-type domain-containing protein</fullName>
    </recommendedName>
</protein>
<dbReference type="InterPro" id="IPR037923">
    <property type="entry name" value="HTH-like"/>
</dbReference>
<proteinExistence type="predicted"/>
<keyword evidence="4" id="KW-0804">Transcription</keyword>
<evidence type="ECO:0000313" key="7">
    <source>
        <dbReference type="Proteomes" id="UP000067689"/>
    </source>
</evidence>
<dbReference type="PANTHER" id="PTHR46796">
    <property type="entry name" value="HTH-TYPE TRANSCRIPTIONAL ACTIVATOR RHAS-RELATED"/>
    <property type="match status" value="1"/>
</dbReference>